<proteinExistence type="predicted"/>
<feature type="compositionally biased region" description="Polar residues" evidence="1">
    <location>
        <begin position="315"/>
        <end position="325"/>
    </location>
</feature>
<accession>A0ABT1JK22</accession>
<keyword evidence="3" id="KW-1185">Reference proteome</keyword>
<reference evidence="2 3" key="1">
    <citation type="submission" date="2013-07" db="EMBL/GenBank/DDBJ databases">
        <authorList>
            <consortium name="DOE Joint Genome Institute"/>
            <person name="Reeve W."/>
            <person name="Huntemann M."/>
            <person name="Han J."/>
            <person name="Chen A."/>
            <person name="Kyrpides N."/>
            <person name="Mavromatis K."/>
            <person name="Markowitz V."/>
            <person name="Palaniappan K."/>
            <person name="Ivanova N."/>
            <person name="Schaumberg A."/>
            <person name="Pati A."/>
            <person name="Liolios K."/>
            <person name="Nordberg H.P."/>
            <person name="Cantor M.N."/>
            <person name="Hua S.X."/>
            <person name="Woyke T."/>
        </authorList>
    </citation>
    <scope>NUCLEOTIDE SEQUENCE [LARGE SCALE GENOMIC DNA]</scope>
    <source>
        <strain evidence="2 3">DSM 43889</strain>
    </source>
</reference>
<dbReference type="Proteomes" id="UP000791080">
    <property type="component" value="Unassembled WGS sequence"/>
</dbReference>
<gene>
    <name evidence="2" type="ORF">G443_003128</name>
</gene>
<organism evidence="2 3">
    <name type="scientific">Actinoalloteichus caeruleus DSM 43889</name>
    <dbReference type="NCBI Taxonomy" id="1120930"/>
    <lineage>
        <taxon>Bacteria</taxon>
        <taxon>Bacillati</taxon>
        <taxon>Actinomycetota</taxon>
        <taxon>Actinomycetes</taxon>
        <taxon>Pseudonocardiales</taxon>
        <taxon>Pseudonocardiaceae</taxon>
        <taxon>Actinoalloteichus</taxon>
        <taxon>Actinoalloteichus cyanogriseus</taxon>
    </lineage>
</organism>
<evidence type="ECO:0000256" key="1">
    <source>
        <dbReference type="SAM" id="MobiDB-lite"/>
    </source>
</evidence>
<feature type="region of interest" description="Disordered" evidence="1">
    <location>
        <begin position="249"/>
        <end position="325"/>
    </location>
</feature>
<feature type="region of interest" description="Disordered" evidence="1">
    <location>
        <begin position="1"/>
        <end position="65"/>
    </location>
</feature>
<dbReference type="EMBL" id="AUBJ02000001">
    <property type="protein sequence ID" value="MCP2332858.1"/>
    <property type="molecule type" value="Genomic_DNA"/>
</dbReference>
<evidence type="ECO:0000313" key="2">
    <source>
        <dbReference type="EMBL" id="MCP2332858.1"/>
    </source>
</evidence>
<feature type="region of interest" description="Disordered" evidence="1">
    <location>
        <begin position="133"/>
        <end position="198"/>
    </location>
</feature>
<feature type="compositionally biased region" description="Basic and acidic residues" evidence="1">
    <location>
        <begin position="35"/>
        <end position="50"/>
    </location>
</feature>
<evidence type="ECO:0000313" key="3">
    <source>
        <dbReference type="Proteomes" id="UP000791080"/>
    </source>
</evidence>
<feature type="compositionally biased region" description="Basic and acidic residues" evidence="1">
    <location>
        <begin position="168"/>
        <end position="178"/>
    </location>
</feature>
<reference evidence="2 3" key="2">
    <citation type="submission" date="2022-06" db="EMBL/GenBank/DDBJ databases">
        <title>Genomic Encyclopedia of Type Strains, Phase I: the one thousand microbial genomes (KMG-I) project.</title>
        <authorList>
            <person name="Kyrpides N."/>
        </authorList>
    </citation>
    <scope>NUCLEOTIDE SEQUENCE [LARGE SCALE GENOMIC DNA]</scope>
    <source>
        <strain evidence="2 3">DSM 43889</strain>
    </source>
</reference>
<feature type="compositionally biased region" description="Low complexity" evidence="1">
    <location>
        <begin position="133"/>
        <end position="150"/>
    </location>
</feature>
<sequence length="343" mass="36897">MARPRTSRPSGLAGTGAPHLLVPPPTTRWSNGGRPPRDPRAGGECSDRPARVRGTGTLAPDPIAHRWPRPRAAWRWSSRCAMPGPPCSARSCPRPFSAVCRRWWGSPRSSGRGRRGTARTPRTVPAEVVERVPPARADPLPRVSRGDGPPRVGGGGRSGLVRAPPVRADPDDVRDGRLGARRRSVNAPTWRPRGPDKEVRGRAGLVRRYVDVAGRRWCRSWRSTRGRSTGGKPLLWATTGRRTRLWSEVSAPAGPTPHSGGIAGHPSSRPSTRWHRGGGATSGARGRPGDLRVARVPTTRGAGQGSQDRCGPSSAYPTKATTSMSACPTTRAHNRLVRCQYLA</sequence>
<feature type="region of interest" description="Disordered" evidence="1">
    <location>
        <begin position="105"/>
        <end position="124"/>
    </location>
</feature>
<protein>
    <submittedName>
        <fullName evidence="2">Uncharacterized protein</fullName>
    </submittedName>
</protein>
<comment type="caution">
    <text evidence="2">The sequence shown here is derived from an EMBL/GenBank/DDBJ whole genome shotgun (WGS) entry which is preliminary data.</text>
</comment>
<name>A0ABT1JK22_ACTCY</name>